<keyword evidence="4" id="KW-1185">Reference proteome</keyword>
<protein>
    <submittedName>
        <fullName evidence="5">Iron hydrogenase large subunit C-terminal domain-containing protein</fullName>
    </submittedName>
</protein>
<evidence type="ECO:0000256" key="1">
    <source>
        <dbReference type="ARBA" id="ARBA00006596"/>
    </source>
</evidence>
<proteinExistence type="inferred from homology"/>
<dbReference type="WBParaSite" id="PEQ_0001000401-mRNA-1">
    <property type="protein sequence ID" value="PEQ_0001000401-mRNA-1"/>
    <property type="gene ID" value="PEQ_0001000401"/>
</dbReference>
<comment type="function">
    <text evidence="2">Component of the cytosolic iron-sulfur (Fe/S) protein assembly machinery. Required for maturation of extramitochondrial Fe/S proteins.</text>
</comment>
<dbReference type="Pfam" id="PF02906">
    <property type="entry name" value="Fe_hyd_lg_C"/>
    <property type="match status" value="1"/>
</dbReference>
<dbReference type="InterPro" id="IPR009016">
    <property type="entry name" value="Fe_hydrogenase"/>
</dbReference>
<dbReference type="Proteomes" id="UP000887564">
    <property type="component" value="Unplaced"/>
</dbReference>
<evidence type="ECO:0000256" key="2">
    <source>
        <dbReference type="ARBA" id="ARBA00025700"/>
    </source>
</evidence>
<sequence>MKNLEVIEVIDGESVLLKVAKCYGFRNIQNLVQKMKRGKAEYDYVEVMACPAGCANGGGQIRAEKADMRQKLLDSVVDKYEMLL</sequence>
<dbReference type="SUPFAM" id="SSF53920">
    <property type="entry name" value="Fe-only hydrogenase"/>
    <property type="match status" value="1"/>
</dbReference>
<evidence type="ECO:0000259" key="3">
    <source>
        <dbReference type="Pfam" id="PF02906"/>
    </source>
</evidence>
<name>A0A914RYQ4_PAREQ</name>
<comment type="similarity">
    <text evidence="1">Belongs to the NARF family.</text>
</comment>
<organism evidence="4 5">
    <name type="scientific">Parascaris equorum</name>
    <name type="common">Equine roundworm</name>
    <dbReference type="NCBI Taxonomy" id="6256"/>
    <lineage>
        <taxon>Eukaryota</taxon>
        <taxon>Metazoa</taxon>
        <taxon>Ecdysozoa</taxon>
        <taxon>Nematoda</taxon>
        <taxon>Chromadorea</taxon>
        <taxon>Rhabditida</taxon>
        <taxon>Spirurina</taxon>
        <taxon>Ascaridomorpha</taxon>
        <taxon>Ascaridoidea</taxon>
        <taxon>Ascarididae</taxon>
        <taxon>Parascaris</taxon>
    </lineage>
</organism>
<reference evidence="5" key="1">
    <citation type="submission" date="2022-11" db="UniProtKB">
        <authorList>
            <consortium name="WormBaseParasite"/>
        </authorList>
    </citation>
    <scope>IDENTIFICATION</scope>
</reference>
<dbReference type="InterPro" id="IPR004108">
    <property type="entry name" value="Fe_hydrogenase_lsu_C"/>
</dbReference>
<dbReference type="Gene3D" id="3.40.950.10">
    <property type="entry name" value="Fe-only Hydrogenase (Larger Subunit), Chain L, domain 3"/>
    <property type="match status" value="1"/>
</dbReference>
<accession>A0A914RYQ4</accession>
<feature type="domain" description="Iron hydrogenase large subunit C-terminal" evidence="3">
    <location>
        <begin position="10"/>
        <end position="58"/>
    </location>
</feature>
<dbReference type="PANTHER" id="PTHR11615">
    <property type="entry name" value="NITRATE, FORMATE, IRON DEHYDROGENASE"/>
    <property type="match status" value="1"/>
</dbReference>
<dbReference type="AlphaFoldDB" id="A0A914RYQ4"/>
<dbReference type="InterPro" id="IPR050340">
    <property type="entry name" value="Cytosolic_Fe-S_CAF"/>
</dbReference>
<evidence type="ECO:0000313" key="4">
    <source>
        <dbReference type="Proteomes" id="UP000887564"/>
    </source>
</evidence>
<evidence type="ECO:0000313" key="5">
    <source>
        <dbReference type="WBParaSite" id="PEQ_0001000401-mRNA-1"/>
    </source>
</evidence>